<dbReference type="InterPro" id="IPR001995">
    <property type="entry name" value="Peptidase_A2_cat"/>
</dbReference>
<dbReference type="InterPro" id="IPR018061">
    <property type="entry name" value="Retropepsins"/>
</dbReference>
<keyword evidence="1" id="KW-0378">Hydrolase</keyword>
<dbReference type="AlphaFoldDB" id="A0A8S3S0D3"/>
<dbReference type="CDD" id="cd00303">
    <property type="entry name" value="retropepsin_like"/>
    <property type="match status" value="1"/>
</dbReference>
<dbReference type="Proteomes" id="UP000683360">
    <property type="component" value="Unassembled WGS sequence"/>
</dbReference>
<keyword evidence="4" id="KW-1185">Reference proteome</keyword>
<gene>
    <name evidence="3" type="ORF">MEDL_27966</name>
</gene>
<sequence>MKVRSLIDSGASVSLLHNKIYNSIKGLPKLEKKKVNLQGVNGASLNVLGSINLDFNMKGNKMNHTFYVVSDMNRNAILGRDWLVKFGVRVYFSLGCLRINKTYVPLVEDIHIASIVRLAQTTVFKPQTSNICYVKGFKINIDGVKPDDAKVEAIKTLPNPVTVKEIEWLAGTDNTSADYLSRRPPGQEGNQNQSETIEVDISDKAFQINTLNSNEFNPKDFASCDYKEDDQLSVKECTIPGYDMKIEQSLDIELSEIINKKKHRKSKLDTKWKPYYRIIEKLLPLPLSLKNQLDGSVAKKVHLEHLKKAKIDEWVIPTNLEGWSLRRWMVDHMQVGFLTMDGGSHAGWSFRRWMVDHMQVGFSTMDGGSHAGWSFRRWMVDHMQVGVFNDGWWITCRSE</sequence>
<proteinExistence type="predicted"/>
<dbReference type="OrthoDB" id="6151492at2759"/>
<name>A0A8S3S0D3_MYTED</name>
<protein>
    <recommendedName>
        <fullName evidence="2">Peptidase A2 domain-containing protein</fullName>
    </recommendedName>
</protein>
<dbReference type="EMBL" id="CAJPWZ010001399">
    <property type="protein sequence ID" value="CAG2214089.1"/>
    <property type="molecule type" value="Genomic_DNA"/>
</dbReference>
<dbReference type="Pfam" id="PF00077">
    <property type="entry name" value="RVP"/>
    <property type="match status" value="1"/>
</dbReference>
<dbReference type="GO" id="GO:0006508">
    <property type="term" value="P:proteolysis"/>
    <property type="evidence" value="ECO:0007669"/>
    <property type="project" value="InterPro"/>
</dbReference>
<evidence type="ECO:0000256" key="1">
    <source>
        <dbReference type="ARBA" id="ARBA00022801"/>
    </source>
</evidence>
<dbReference type="PROSITE" id="PS50175">
    <property type="entry name" value="ASP_PROT_RETROV"/>
    <property type="match status" value="1"/>
</dbReference>
<organism evidence="3 4">
    <name type="scientific">Mytilus edulis</name>
    <name type="common">Blue mussel</name>
    <dbReference type="NCBI Taxonomy" id="6550"/>
    <lineage>
        <taxon>Eukaryota</taxon>
        <taxon>Metazoa</taxon>
        <taxon>Spiralia</taxon>
        <taxon>Lophotrochozoa</taxon>
        <taxon>Mollusca</taxon>
        <taxon>Bivalvia</taxon>
        <taxon>Autobranchia</taxon>
        <taxon>Pteriomorphia</taxon>
        <taxon>Mytilida</taxon>
        <taxon>Mytiloidea</taxon>
        <taxon>Mytilidae</taxon>
        <taxon>Mytilinae</taxon>
        <taxon>Mytilus</taxon>
    </lineage>
</organism>
<reference evidence="3" key="1">
    <citation type="submission" date="2021-03" db="EMBL/GenBank/DDBJ databases">
        <authorList>
            <person name="Bekaert M."/>
        </authorList>
    </citation>
    <scope>NUCLEOTIDE SEQUENCE</scope>
</reference>
<evidence type="ECO:0000313" key="3">
    <source>
        <dbReference type="EMBL" id="CAG2214089.1"/>
    </source>
</evidence>
<dbReference type="Gene3D" id="2.40.70.10">
    <property type="entry name" value="Acid Proteases"/>
    <property type="match status" value="1"/>
</dbReference>
<dbReference type="InterPro" id="IPR021109">
    <property type="entry name" value="Peptidase_aspartic_dom_sf"/>
</dbReference>
<dbReference type="SUPFAM" id="SSF50630">
    <property type="entry name" value="Acid proteases"/>
    <property type="match status" value="1"/>
</dbReference>
<accession>A0A8S3S0D3</accession>
<feature type="domain" description="Peptidase A2" evidence="2">
    <location>
        <begin position="3"/>
        <end position="82"/>
    </location>
</feature>
<dbReference type="GO" id="GO:0004190">
    <property type="term" value="F:aspartic-type endopeptidase activity"/>
    <property type="evidence" value="ECO:0007669"/>
    <property type="project" value="InterPro"/>
</dbReference>
<comment type="caution">
    <text evidence="3">The sequence shown here is derived from an EMBL/GenBank/DDBJ whole genome shotgun (WGS) entry which is preliminary data.</text>
</comment>
<evidence type="ECO:0000313" key="4">
    <source>
        <dbReference type="Proteomes" id="UP000683360"/>
    </source>
</evidence>
<evidence type="ECO:0000259" key="2">
    <source>
        <dbReference type="PROSITE" id="PS50175"/>
    </source>
</evidence>